<dbReference type="PANTHER" id="PTHR32322">
    <property type="entry name" value="INNER MEMBRANE TRANSPORTER"/>
    <property type="match status" value="1"/>
</dbReference>
<dbReference type="InterPro" id="IPR000620">
    <property type="entry name" value="EamA_dom"/>
</dbReference>
<sequence>MTDLSKMPTIDVNSSPKPRFWHNLDLGMLALLFIVGSFLGLTAVLGKVAINTGWSPTIYLAHTTLGGGLLMLAVTALFGHRAKFDAAMWRYNLMSGLLFVVPNLMFFFAVRYVGAGFIAFATAFAPVLTFFVAVAIGEDRFSRGKVLGVAMALSGAMFLAAGKMMDATIDPVWIFVSLLGPVFLAFGNIFRSRFWPAGAAPLALAPWMLIFAGLISYAIALLTGEIIPADLQPIGFVVMGAQMLCFAAGFGFYFVLQKRGGPVYLSQIGPVIALVGALLAATFLREQLTLLVVLGGIAVIAGVVIFNAANFGNKSKA</sequence>
<evidence type="ECO:0000259" key="7">
    <source>
        <dbReference type="Pfam" id="PF00892"/>
    </source>
</evidence>
<feature type="transmembrane region" description="Helical" evidence="6">
    <location>
        <begin position="263"/>
        <end position="284"/>
    </location>
</feature>
<keyword evidence="4 6" id="KW-1133">Transmembrane helix</keyword>
<keyword evidence="5 6" id="KW-0472">Membrane</keyword>
<evidence type="ECO:0000256" key="5">
    <source>
        <dbReference type="ARBA" id="ARBA00023136"/>
    </source>
</evidence>
<accession>A0A2R4MDS3</accession>
<evidence type="ECO:0000256" key="2">
    <source>
        <dbReference type="ARBA" id="ARBA00007362"/>
    </source>
</evidence>
<evidence type="ECO:0000313" key="9">
    <source>
        <dbReference type="Proteomes" id="UP000258927"/>
    </source>
</evidence>
<feature type="transmembrane region" description="Helical" evidence="6">
    <location>
        <begin position="91"/>
        <end position="109"/>
    </location>
</feature>
<dbReference type="InterPro" id="IPR037185">
    <property type="entry name" value="EmrE-like"/>
</dbReference>
<dbReference type="PANTHER" id="PTHR32322:SF2">
    <property type="entry name" value="EAMA DOMAIN-CONTAINING PROTEIN"/>
    <property type="match status" value="1"/>
</dbReference>
<feature type="transmembrane region" description="Helical" evidence="6">
    <location>
        <begin position="115"/>
        <end position="134"/>
    </location>
</feature>
<evidence type="ECO:0000256" key="3">
    <source>
        <dbReference type="ARBA" id="ARBA00022692"/>
    </source>
</evidence>
<reference evidence="8 9" key="1">
    <citation type="submission" date="2017-05" db="EMBL/GenBank/DDBJ databases">
        <title>Genome Analysis of Maritalea myrionectae HL2708#5.</title>
        <authorList>
            <consortium name="Cotde Inc.-PKNU"/>
            <person name="Jang D."/>
            <person name="Oh H.-M."/>
        </authorList>
    </citation>
    <scope>NUCLEOTIDE SEQUENCE [LARGE SCALE GENOMIC DNA]</scope>
    <source>
        <strain evidence="8 9">HL2708#5</strain>
    </source>
</reference>
<keyword evidence="3 6" id="KW-0812">Transmembrane</keyword>
<feature type="transmembrane region" description="Helical" evidence="6">
    <location>
        <begin position="26"/>
        <end position="46"/>
    </location>
</feature>
<feature type="transmembrane region" description="Helical" evidence="6">
    <location>
        <begin position="234"/>
        <end position="256"/>
    </location>
</feature>
<dbReference type="KEGG" id="mmyr:MXMO3_01544"/>
<protein>
    <recommendedName>
        <fullName evidence="7">EamA domain-containing protein</fullName>
    </recommendedName>
</protein>
<feature type="transmembrane region" description="Helical" evidence="6">
    <location>
        <begin position="58"/>
        <end position="79"/>
    </location>
</feature>
<dbReference type="InterPro" id="IPR050638">
    <property type="entry name" value="AA-Vitamin_Transporters"/>
</dbReference>
<feature type="transmembrane region" description="Helical" evidence="6">
    <location>
        <begin position="202"/>
        <end position="222"/>
    </location>
</feature>
<feature type="domain" description="EamA" evidence="7">
    <location>
        <begin position="30"/>
        <end position="159"/>
    </location>
</feature>
<proteinExistence type="inferred from homology"/>
<evidence type="ECO:0000313" key="8">
    <source>
        <dbReference type="EMBL" id="AVX04074.1"/>
    </source>
</evidence>
<feature type="transmembrane region" description="Helical" evidence="6">
    <location>
        <begin position="146"/>
        <end position="165"/>
    </location>
</feature>
<dbReference type="Proteomes" id="UP000258927">
    <property type="component" value="Chromosome"/>
</dbReference>
<dbReference type="STRING" id="1122213.GCA_000423365_01246"/>
<evidence type="ECO:0000256" key="1">
    <source>
        <dbReference type="ARBA" id="ARBA00004141"/>
    </source>
</evidence>
<feature type="transmembrane region" description="Helical" evidence="6">
    <location>
        <begin position="290"/>
        <end position="309"/>
    </location>
</feature>
<feature type="transmembrane region" description="Helical" evidence="6">
    <location>
        <begin position="171"/>
        <end position="190"/>
    </location>
</feature>
<comment type="subcellular location">
    <subcellularLocation>
        <location evidence="1">Membrane</location>
        <topology evidence="1">Multi-pass membrane protein</topology>
    </subcellularLocation>
</comment>
<dbReference type="AlphaFoldDB" id="A0A2R4MDS3"/>
<name>A0A2R4MDS3_9HYPH</name>
<dbReference type="Pfam" id="PF00892">
    <property type="entry name" value="EamA"/>
    <property type="match status" value="2"/>
</dbReference>
<evidence type="ECO:0000256" key="4">
    <source>
        <dbReference type="ARBA" id="ARBA00022989"/>
    </source>
</evidence>
<organism evidence="8 9">
    <name type="scientific">Maritalea myrionectae</name>
    <dbReference type="NCBI Taxonomy" id="454601"/>
    <lineage>
        <taxon>Bacteria</taxon>
        <taxon>Pseudomonadati</taxon>
        <taxon>Pseudomonadota</taxon>
        <taxon>Alphaproteobacteria</taxon>
        <taxon>Hyphomicrobiales</taxon>
        <taxon>Devosiaceae</taxon>
        <taxon>Maritalea</taxon>
    </lineage>
</organism>
<gene>
    <name evidence="8" type="ORF">MXMO3_01544</name>
</gene>
<feature type="domain" description="EamA" evidence="7">
    <location>
        <begin position="173"/>
        <end position="307"/>
    </location>
</feature>
<dbReference type="SUPFAM" id="SSF103481">
    <property type="entry name" value="Multidrug resistance efflux transporter EmrE"/>
    <property type="match status" value="2"/>
</dbReference>
<keyword evidence="9" id="KW-1185">Reference proteome</keyword>
<comment type="similarity">
    <text evidence="2">Belongs to the EamA transporter family.</text>
</comment>
<evidence type="ECO:0000256" key="6">
    <source>
        <dbReference type="SAM" id="Phobius"/>
    </source>
</evidence>
<dbReference type="EMBL" id="CP021330">
    <property type="protein sequence ID" value="AVX04074.1"/>
    <property type="molecule type" value="Genomic_DNA"/>
</dbReference>
<dbReference type="GO" id="GO:0016020">
    <property type="term" value="C:membrane"/>
    <property type="evidence" value="ECO:0007669"/>
    <property type="project" value="UniProtKB-SubCell"/>
</dbReference>